<reference evidence="1 2" key="1">
    <citation type="journal article" date="2021" name="Hortic Res">
        <title>High-quality reference genome and annotation aids understanding of berry development for evergreen blueberry (Vaccinium darrowii).</title>
        <authorList>
            <person name="Yu J."/>
            <person name="Hulse-Kemp A.M."/>
            <person name="Babiker E."/>
            <person name="Staton M."/>
        </authorList>
    </citation>
    <scope>NUCLEOTIDE SEQUENCE [LARGE SCALE GENOMIC DNA]</scope>
    <source>
        <strain evidence="2">cv. NJ 8807/NJ 8810</strain>
        <tissue evidence="1">Young leaf</tissue>
    </source>
</reference>
<evidence type="ECO:0000313" key="1">
    <source>
        <dbReference type="EMBL" id="KAH7854856.1"/>
    </source>
</evidence>
<evidence type="ECO:0000313" key="2">
    <source>
        <dbReference type="Proteomes" id="UP000828048"/>
    </source>
</evidence>
<sequence>MGAEGDDHRLKRMAWGKKKITLPLKEKPQPSWTVNCSAPARNLRKTDLAAVIFGCKHNTIKECYSQLLFGLPSPHFAYVKNISPGLPLFLFNYSDRKLYGIFEAASHGQMQISPYAWTGDGAEYTPYPAQVRVRIQTQCQPLLEDQFRPIIADNYYEQRLFWFELDRAQTRNLISLFSSSPVDRSVSLPQNIVRRTTLANSLPASERGQVLDHIEAPISKAVSAQSNQLDLQWGWPNTSSSVIDSTNTSCQQKTWSSLFRNSTTSPTSKEDQDLGAQAPELNFSHSDQCNLEWDSLSVPQSPWLEGEILNHVALPEDSAMWNYDEVQANPKSGWELLHSSVQQRTSFEEQKGEQVTSYDLPLLDDSNMGWGSSCASPLLDGESQPSEASTADDVTKVYEDEVLHQEKGSSHTFATDEVDSENGCSPEALEVEEMNSSSIQTVVAKLMHEIGGLKVSQLKQIRKISSLEQELIESKVEIQQLKHRYQVLELGSLSSLGWIDDSILIVGGFDGCSWLSALDSYSPSKDTMKSLKPMTFVRSYASQATLNGELYVFGGVDGDMWHDTVESYNPTSDQWVSRPSLNQKKGSLAGASLYGKIFAVGGGNGVECFSEVEMLDMNIGRWIPTQSMLHKRFAPAAADINGTLYVVGGYDGRNYLDSVERFDPREHSWTRLGKMSTGRGCHSLTVLNEKLYALGGYNGERMVPTVEIFEPRLGSWMMGKPMNNARGSSGAVVLEEKIYVIGGVKDNNEILDTIECYEEGGSWELTNLKAVGRRCYFSAMVFSTYYSCSLSPRPQIFSPSLSLKNLGTAKLPLTLRRVDPSIIARKVQTKPDPRFEEAKRFIRSGAFGSYDYNNPLLESLEGNSGYGRGDYFLVGQDLPSYMDAQERVDEAYKDRKRWIKMSLLSTAGSGKFSSDRTISQILHFAYSVILDVNLLITRIKNPRLMAYFSWQHTRIGALP</sequence>
<accession>A0ACB7YMM4</accession>
<protein>
    <submittedName>
        <fullName evidence="1">Uncharacterized protein</fullName>
    </submittedName>
</protein>
<proteinExistence type="predicted"/>
<comment type="caution">
    <text evidence="1">The sequence shown here is derived from an EMBL/GenBank/DDBJ whole genome shotgun (WGS) entry which is preliminary data.</text>
</comment>
<keyword evidence="2" id="KW-1185">Reference proteome</keyword>
<gene>
    <name evidence="1" type="ORF">Vadar_018446</name>
</gene>
<dbReference type="EMBL" id="CM037161">
    <property type="protein sequence ID" value="KAH7854856.1"/>
    <property type="molecule type" value="Genomic_DNA"/>
</dbReference>
<dbReference type="Proteomes" id="UP000828048">
    <property type="component" value="Chromosome 11"/>
</dbReference>
<name>A0ACB7YMM4_9ERIC</name>
<organism evidence="1 2">
    <name type="scientific">Vaccinium darrowii</name>
    <dbReference type="NCBI Taxonomy" id="229202"/>
    <lineage>
        <taxon>Eukaryota</taxon>
        <taxon>Viridiplantae</taxon>
        <taxon>Streptophyta</taxon>
        <taxon>Embryophyta</taxon>
        <taxon>Tracheophyta</taxon>
        <taxon>Spermatophyta</taxon>
        <taxon>Magnoliopsida</taxon>
        <taxon>eudicotyledons</taxon>
        <taxon>Gunneridae</taxon>
        <taxon>Pentapetalae</taxon>
        <taxon>asterids</taxon>
        <taxon>Ericales</taxon>
        <taxon>Ericaceae</taxon>
        <taxon>Vaccinioideae</taxon>
        <taxon>Vaccinieae</taxon>
        <taxon>Vaccinium</taxon>
    </lineage>
</organism>